<dbReference type="PROSITE" id="PS50004">
    <property type="entry name" value="C2"/>
    <property type="match status" value="1"/>
</dbReference>
<protein>
    <recommendedName>
        <fullName evidence="1">C2 domain-containing protein</fullName>
    </recommendedName>
</protein>
<dbReference type="OrthoDB" id="1909968at2759"/>
<dbReference type="GO" id="GO:0006952">
    <property type="term" value="P:defense response"/>
    <property type="evidence" value="ECO:0007669"/>
    <property type="project" value="InterPro"/>
</dbReference>
<dbReference type="Gene3D" id="2.60.40.150">
    <property type="entry name" value="C2 domain"/>
    <property type="match status" value="1"/>
</dbReference>
<proteinExistence type="predicted"/>
<sequence>MGWLAKCSAASSSSKAFLDAEDFDSGSSSQLEINIISAQNVKREKFVAQMHTYAVAWIREDYKLKTHVVSCDDLQPYWNAYLHFIVSDALLNQEKGRQSALTVEIYCQGRLRDTLLGTVRVLLSNLSKKGKGYQGAQSLALQIRRPSGRPQGILNIGSIIHDLDSASMINLPPSLRNPNLLDEEQQKPAKLAPLREFQEMCRRSFSVSRDDLLAKEKISSKFALDDNSLHKPVSLALMEAVSEDEDEEELAMEAIYRKLKALSTGRPVHGDTKDSKANLNLLSKPVKSMYQTDFIIEDSSDEVLIKGCNDEPSDHKSCDDYQLLRQHYADERVLTSNSEKINKTFRAELGISERNRETNDDMVDQRIGKTNKPVDYREFWEFLKVNQDELGAKKQDEMFYDSVKYTQKLAAQKKESLCEQDKVFKINQVGDSVVFVWDPALHKKNEDLNSDKCVSNDFHRKPNSFRAIWARRASWALRKGAAKIHLSPSDK</sequence>
<dbReference type="InterPro" id="IPR000008">
    <property type="entry name" value="C2_dom"/>
</dbReference>
<dbReference type="Pfam" id="PF00168">
    <property type="entry name" value="C2"/>
    <property type="match status" value="1"/>
</dbReference>
<dbReference type="Proteomes" id="UP000825935">
    <property type="component" value="Chromosome 15"/>
</dbReference>
<feature type="domain" description="C2" evidence="1">
    <location>
        <begin position="12"/>
        <end position="136"/>
    </location>
</feature>
<keyword evidence="3" id="KW-1185">Reference proteome</keyword>
<name>A0A8T2T5M1_CERRI</name>
<dbReference type="CDD" id="cd04051">
    <property type="entry name" value="C2_SRC2_like"/>
    <property type="match status" value="1"/>
</dbReference>
<dbReference type="AlphaFoldDB" id="A0A8T2T5M1"/>
<evidence type="ECO:0000313" key="2">
    <source>
        <dbReference type="EMBL" id="KAH7405334.1"/>
    </source>
</evidence>
<dbReference type="SUPFAM" id="SSF49562">
    <property type="entry name" value="C2 domain (Calcium/lipid-binding domain, CaLB)"/>
    <property type="match status" value="1"/>
</dbReference>
<dbReference type="EMBL" id="CM035420">
    <property type="protein sequence ID" value="KAH7405334.1"/>
    <property type="molecule type" value="Genomic_DNA"/>
</dbReference>
<reference evidence="2" key="1">
    <citation type="submission" date="2021-08" db="EMBL/GenBank/DDBJ databases">
        <title>WGS assembly of Ceratopteris richardii.</title>
        <authorList>
            <person name="Marchant D.B."/>
            <person name="Chen G."/>
            <person name="Jenkins J."/>
            <person name="Shu S."/>
            <person name="Leebens-Mack J."/>
            <person name="Grimwood J."/>
            <person name="Schmutz J."/>
            <person name="Soltis P."/>
            <person name="Soltis D."/>
            <person name="Chen Z.-H."/>
        </authorList>
    </citation>
    <scope>NUCLEOTIDE SEQUENCE</scope>
    <source>
        <strain evidence="2">Whitten #5841</strain>
        <tissue evidence="2">Leaf</tissue>
    </source>
</reference>
<dbReference type="SMART" id="SM00239">
    <property type="entry name" value="C2"/>
    <property type="match status" value="1"/>
</dbReference>
<dbReference type="PANTHER" id="PTHR32246:SF143">
    <property type="entry name" value="CALCIUM-DEPENDENT LIPID-BINDING (CALB DOMAIN) FAMILY PROTEIN"/>
    <property type="match status" value="1"/>
</dbReference>
<evidence type="ECO:0000259" key="1">
    <source>
        <dbReference type="PROSITE" id="PS50004"/>
    </source>
</evidence>
<organism evidence="2 3">
    <name type="scientific">Ceratopteris richardii</name>
    <name type="common">Triangle waterfern</name>
    <dbReference type="NCBI Taxonomy" id="49495"/>
    <lineage>
        <taxon>Eukaryota</taxon>
        <taxon>Viridiplantae</taxon>
        <taxon>Streptophyta</taxon>
        <taxon>Embryophyta</taxon>
        <taxon>Tracheophyta</taxon>
        <taxon>Polypodiopsida</taxon>
        <taxon>Polypodiidae</taxon>
        <taxon>Polypodiales</taxon>
        <taxon>Pteridineae</taxon>
        <taxon>Pteridaceae</taxon>
        <taxon>Parkerioideae</taxon>
        <taxon>Ceratopteris</taxon>
    </lineage>
</organism>
<evidence type="ECO:0000313" key="3">
    <source>
        <dbReference type="Proteomes" id="UP000825935"/>
    </source>
</evidence>
<dbReference type="InterPro" id="IPR044750">
    <property type="entry name" value="C2_SRC2/BAP"/>
</dbReference>
<comment type="caution">
    <text evidence="2">The sequence shown here is derived from an EMBL/GenBank/DDBJ whole genome shotgun (WGS) entry which is preliminary data.</text>
</comment>
<accession>A0A8T2T5M1</accession>
<dbReference type="InterPro" id="IPR035892">
    <property type="entry name" value="C2_domain_sf"/>
</dbReference>
<dbReference type="PANTHER" id="PTHR32246">
    <property type="entry name" value="INGRESSION PROTEIN FIC1"/>
    <property type="match status" value="1"/>
</dbReference>
<gene>
    <name evidence="2" type="ORF">KP509_15G066200</name>
</gene>